<keyword evidence="2" id="KW-1185">Reference proteome</keyword>
<proteinExistence type="predicted"/>
<comment type="caution">
    <text evidence="1">The sequence shown here is derived from an EMBL/GenBank/DDBJ whole genome shotgun (WGS) entry which is preliminary data.</text>
</comment>
<dbReference type="OrthoDB" id="543511at2759"/>
<accession>A0A8H6SPD7</accession>
<dbReference type="SUPFAM" id="SSF51182">
    <property type="entry name" value="RmlC-like cupins"/>
    <property type="match status" value="1"/>
</dbReference>
<dbReference type="AlphaFoldDB" id="A0A8H6SPD7"/>
<dbReference type="InterPro" id="IPR014710">
    <property type="entry name" value="RmlC-like_jellyroll"/>
</dbReference>
<gene>
    <name evidence="1" type="ORF">HMN09_00892500</name>
</gene>
<organism evidence="1 2">
    <name type="scientific">Mycena chlorophos</name>
    <name type="common">Agaric fungus</name>
    <name type="synonym">Agaricus chlorophos</name>
    <dbReference type="NCBI Taxonomy" id="658473"/>
    <lineage>
        <taxon>Eukaryota</taxon>
        <taxon>Fungi</taxon>
        <taxon>Dikarya</taxon>
        <taxon>Basidiomycota</taxon>
        <taxon>Agaricomycotina</taxon>
        <taxon>Agaricomycetes</taxon>
        <taxon>Agaricomycetidae</taxon>
        <taxon>Agaricales</taxon>
        <taxon>Marasmiineae</taxon>
        <taxon>Mycenaceae</taxon>
        <taxon>Mycena</taxon>
    </lineage>
</organism>
<evidence type="ECO:0000313" key="1">
    <source>
        <dbReference type="EMBL" id="KAF7302580.1"/>
    </source>
</evidence>
<dbReference type="Proteomes" id="UP000613580">
    <property type="component" value="Unassembled WGS sequence"/>
</dbReference>
<evidence type="ECO:0000313" key="2">
    <source>
        <dbReference type="Proteomes" id="UP000613580"/>
    </source>
</evidence>
<evidence type="ECO:0008006" key="3">
    <source>
        <dbReference type="Google" id="ProtNLM"/>
    </source>
</evidence>
<name>A0A8H6SPD7_MYCCL</name>
<dbReference type="Gene3D" id="2.60.120.10">
    <property type="entry name" value="Jelly Rolls"/>
    <property type="match status" value="1"/>
</dbReference>
<dbReference type="CDD" id="cd10548">
    <property type="entry name" value="cupin_CDO"/>
    <property type="match status" value="1"/>
</dbReference>
<dbReference type="EMBL" id="JACAZE010000012">
    <property type="protein sequence ID" value="KAF7302580.1"/>
    <property type="molecule type" value="Genomic_DNA"/>
</dbReference>
<reference evidence="1" key="1">
    <citation type="submission" date="2020-05" db="EMBL/GenBank/DDBJ databases">
        <title>Mycena genomes resolve the evolution of fungal bioluminescence.</title>
        <authorList>
            <person name="Tsai I.J."/>
        </authorList>
    </citation>
    <scope>NUCLEOTIDE SEQUENCE</scope>
    <source>
        <strain evidence="1">110903Hualien_Pintung</strain>
    </source>
</reference>
<sequence>MATPRYSNFFDPFAACNVVQATDVFTDTKALTVPHIDAPPPYSLALKSVLNVVTARTPNKSTWDGSESFLTYTAQTKLNIHGQGTVIANCTQPVALLFAFATDDRNKSSLYVQVTDKSVEFGYGPSAPPGSSGFLPADRVQITGKPIGPTDNFLRPDMPYPARYWVSVDHKNGVLRFGRDYANLSMAMYEAQLKERVPPGVYHWIDEKYAFIDQLTTVTVQQSGGSFTAAPLQLVYQPLPVVQKLPPIIVPNDAVTLEQLATGSVTVPANLTPECQRLYANVAGLNIQLDTPDFPDFGLAIQHSVNTEGLLCEKLLKAKAGEFGKDSTYLRITLGADLGNSPGSPYVLEIWPAMHASPIHNHGDAHAVIKVLYGEIKAYYFTSLYEAHPVGPPANLHKGDVTWLDPNNYQVHQLSNENRDGAICCTIQCYSYGAEDSRHYEDFDYVNDKTHKVIEHFEPNSDMSFLDFKLAIREEWAKTMKQ</sequence>
<dbReference type="InterPro" id="IPR011051">
    <property type="entry name" value="RmlC_Cupin_sf"/>
</dbReference>
<protein>
    <recommendedName>
        <fullName evidence="3">Cysteine dioxygenase</fullName>
    </recommendedName>
</protein>